<keyword evidence="2" id="KW-1185">Reference proteome</keyword>
<protein>
    <submittedName>
        <fullName evidence="1">Uncharacterized protein</fullName>
    </submittedName>
</protein>
<evidence type="ECO:0000313" key="2">
    <source>
        <dbReference type="Proteomes" id="UP000499080"/>
    </source>
</evidence>
<name>A0A4Y2R9B9_ARAVE</name>
<dbReference type="EMBL" id="BGPR01016247">
    <property type="protein sequence ID" value="GBN72357.1"/>
    <property type="molecule type" value="Genomic_DNA"/>
</dbReference>
<accession>A0A4Y2R9B9</accession>
<organism evidence="1 2">
    <name type="scientific">Araneus ventricosus</name>
    <name type="common">Orbweaver spider</name>
    <name type="synonym">Epeira ventricosa</name>
    <dbReference type="NCBI Taxonomy" id="182803"/>
    <lineage>
        <taxon>Eukaryota</taxon>
        <taxon>Metazoa</taxon>
        <taxon>Ecdysozoa</taxon>
        <taxon>Arthropoda</taxon>
        <taxon>Chelicerata</taxon>
        <taxon>Arachnida</taxon>
        <taxon>Araneae</taxon>
        <taxon>Araneomorphae</taxon>
        <taxon>Entelegynae</taxon>
        <taxon>Araneoidea</taxon>
        <taxon>Araneidae</taxon>
        <taxon>Araneus</taxon>
    </lineage>
</organism>
<dbReference type="Proteomes" id="UP000499080">
    <property type="component" value="Unassembled WGS sequence"/>
</dbReference>
<reference evidence="1 2" key="1">
    <citation type="journal article" date="2019" name="Sci. Rep.">
        <title>Orb-weaving spider Araneus ventricosus genome elucidates the spidroin gene catalogue.</title>
        <authorList>
            <person name="Kono N."/>
            <person name="Nakamura H."/>
            <person name="Ohtoshi R."/>
            <person name="Moran D.A.P."/>
            <person name="Shinohara A."/>
            <person name="Yoshida Y."/>
            <person name="Fujiwara M."/>
            <person name="Mori M."/>
            <person name="Tomita M."/>
            <person name="Arakawa K."/>
        </authorList>
    </citation>
    <scope>NUCLEOTIDE SEQUENCE [LARGE SCALE GENOMIC DNA]</scope>
</reference>
<proteinExistence type="predicted"/>
<dbReference type="AlphaFoldDB" id="A0A4Y2R9B9"/>
<evidence type="ECO:0000313" key="1">
    <source>
        <dbReference type="EMBL" id="GBN72357.1"/>
    </source>
</evidence>
<sequence>MKYCTFTSRQIPKNSSVAFQLAKSFNQPKVGLTVHGTRSDQTASPSESCLRNSRSREFNLESQNDLLFFRPEFQLKNTFDPALRGVAGRLSF</sequence>
<comment type="caution">
    <text evidence="1">The sequence shown here is derived from an EMBL/GenBank/DDBJ whole genome shotgun (WGS) entry which is preliminary data.</text>
</comment>
<gene>
    <name evidence="1" type="ORF">AVEN_257657_1</name>
</gene>